<evidence type="ECO:0000259" key="2">
    <source>
        <dbReference type="PROSITE" id="PS50222"/>
    </source>
</evidence>
<feature type="compositionally biased region" description="Basic and acidic residues" evidence="1">
    <location>
        <begin position="179"/>
        <end position="194"/>
    </location>
</feature>
<organism evidence="3 4">
    <name type="scientific">Sphingorhabdus contaminans</name>
    <dbReference type="NCBI Taxonomy" id="1343899"/>
    <lineage>
        <taxon>Bacteria</taxon>
        <taxon>Pseudomonadati</taxon>
        <taxon>Pseudomonadota</taxon>
        <taxon>Alphaproteobacteria</taxon>
        <taxon>Sphingomonadales</taxon>
        <taxon>Sphingomonadaceae</taxon>
        <taxon>Sphingorhabdus</taxon>
    </lineage>
</organism>
<dbReference type="OrthoDB" id="113323at2"/>
<protein>
    <submittedName>
        <fullName evidence="3">Calcium-binding protein</fullName>
    </submittedName>
</protein>
<keyword evidence="4" id="KW-1185">Reference proteome</keyword>
<comment type="caution">
    <text evidence="3">The sequence shown here is derived from an EMBL/GenBank/DDBJ whole genome shotgun (WGS) entry which is preliminary data.</text>
</comment>
<dbReference type="SMART" id="SM00054">
    <property type="entry name" value="EFh"/>
    <property type="match status" value="2"/>
</dbReference>
<evidence type="ECO:0000256" key="1">
    <source>
        <dbReference type="SAM" id="MobiDB-lite"/>
    </source>
</evidence>
<dbReference type="EMBL" id="VKKU01000001">
    <property type="protein sequence ID" value="TSB04167.1"/>
    <property type="molecule type" value="Genomic_DNA"/>
</dbReference>
<dbReference type="Gene3D" id="1.10.238.10">
    <property type="entry name" value="EF-hand"/>
    <property type="match status" value="2"/>
</dbReference>
<dbReference type="PROSITE" id="PS50222">
    <property type="entry name" value="EF_HAND_2"/>
    <property type="match status" value="1"/>
</dbReference>
<feature type="region of interest" description="Disordered" evidence="1">
    <location>
        <begin position="107"/>
        <end position="136"/>
    </location>
</feature>
<accession>A0A553WHI0</accession>
<dbReference type="GO" id="GO:0005509">
    <property type="term" value="F:calcium ion binding"/>
    <property type="evidence" value="ECO:0007669"/>
    <property type="project" value="InterPro"/>
</dbReference>
<dbReference type="InterPro" id="IPR011992">
    <property type="entry name" value="EF-hand-dom_pair"/>
</dbReference>
<name>A0A553WHI0_9SPHN</name>
<dbReference type="InterPro" id="IPR018247">
    <property type="entry name" value="EF_Hand_1_Ca_BS"/>
</dbReference>
<reference evidence="3 4" key="1">
    <citation type="submission" date="2019-07" db="EMBL/GenBank/DDBJ databases">
        <authorList>
            <person name="Park M."/>
        </authorList>
    </citation>
    <scope>NUCLEOTIDE SEQUENCE [LARGE SCALE GENOMIC DNA]</scope>
    <source>
        <strain evidence="3 4">KCTC32445</strain>
    </source>
</reference>
<dbReference type="PROSITE" id="PS00018">
    <property type="entry name" value="EF_HAND_1"/>
    <property type="match status" value="2"/>
</dbReference>
<dbReference type="Proteomes" id="UP000320160">
    <property type="component" value="Unassembled WGS sequence"/>
</dbReference>
<feature type="domain" description="EF-hand" evidence="2">
    <location>
        <begin position="70"/>
        <end position="105"/>
    </location>
</feature>
<dbReference type="Pfam" id="PF13202">
    <property type="entry name" value="EF-hand_5"/>
    <property type="match status" value="3"/>
</dbReference>
<dbReference type="SUPFAM" id="SSF47473">
    <property type="entry name" value="EF-hand"/>
    <property type="match status" value="1"/>
</dbReference>
<evidence type="ECO:0000313" key="4">
    <source>
        <dbReference type="Proteomes" id="UP000320160"/>
    </source>
</evidence>
<sequence>MIRIEEMDRTKIIATVVAASLTTAALYAAPGMKADADGDKNVTKAEMLAKADARFAKMDANGDGQLNSADRTAMAKKHFAEMDSDKNGAISESEFLAAHEARIAERRDRHVQRAGQSHADTNGARPERHMGGHGRGGMKMLALADTNGDKAVTQAEFRKAAEARFAKADANSDGTISAAERKSMRKDRWDRRPPPPESGAE</sequence>
<feature type="region of interest" description="Disordered" evidence="1">
    <location>
        <begin position="164"/>
        <end position="201"/>
    </location>
</feature>
<dbReference type="AlphaFoldDB" id="A0A553WHI0"/>
<evidence type="ECO:0000313" key="3">
    <source>
        <dbReference type="EMBL" id="TSB04167.1"/>
    </source>
</evidence>
<proteinExistence type="predicted"/>
<gene>
    <name evidence="3" type="ORF">FOM92_01650</name>
</gene>
<dbReference type="InterPro" id="IPR002048">
    <property type="entry name" value="EF_hand_dom"/>
</dbReference>